<dbReference type="InterPro" id="IPR045266">
    <property type="entry name" value="DOH_DOMON"/>
</dbReference>
<feature type="transmembrane region" description="Helical" evidence="11">
    <location>
        <begin position="1156"/>
        <end position="1177"/>
    </location>
</feature>
<evidence type="ECO:0000256" key="9">
    <source>
        <dbReference type="PIRSR" id="PIRSR619791-2"/>
    </source>
</evidence>
<dbReference type="Pfam" id="PF00520">
    <property type="entry name" value="Ion_trans"/>
    <property type="match status" value="1"/>
</dbReference>
<dbReference type="PROSITE" id="PS50836">
    <property type="entry name" value="DOMON"/>
    <property type="match status" value="2"/>
</dbReference>
<dbReference type="InterPro" id="IPR005018">
    <property type="entry name" value="DOMON_domain"/>
</dbReference>
<dbReference type="GO" id="GO:0004601">
    <property type="term" value="F:peroxidase activity"/>
    <property type="evidence" value="ECO:0007669"/>
    <property type="project" value="InterPro"/>
</dbReference>
<feature type="region of interest" description="Disordered" evidence="10">
    <location>
        <begin position="291"/>
        <end position="316"/>
    </location>
</feature>
<organism evidence="15 16">
    <name type="scientific">Cymbomonas tetramitiformis</name>
    <dbReference type="NCBI Taxonomy" id="36881"/>
    <lineage>
        <taxon>Eukaryota</taxon>
        <taxon>Viridiplantae</taxon>
        <taxon>Chlorophyta</taxon>
        <taxon>Pyramimonadophyceae</taxon>
        <taxon>Pyramimonadales</taxon>
        <taxon>Pyramimonadaceae</taxon>
        <taxon>Cymbomonas</taxon>
    </lineage>
</organism>
<keyword evidence="5 11" id="KW-1133">Transmembrane helix</keyword>
<dbReference type="Pfam" id="PF00173">
    <property type="entry name" value="Cyt-b5"/>
    <property type="match status" value="1"/>
</dbReference>
<dbReference type="PANTHER" id="PTHR11475:SF4">
    <property type="entry name" value="CHORION PEROXIDASE"/>
    <property type="match status" value="1"/>
</dbReference>
<feature type="domain" description="Cytochrome b5 heme-binding" evidence="12">
    <location>
        <begin position="972"/>
        <end position="1050"/>
    </location>
</feature>
<evidence type="ECO:0000256" key="4">
    <source>
        <dbReference type="ARBA" id="ARBA00022692"/>
    </source>
</evidence>
<protein>
    <recommendedName>
        <fullName evidence="17">Cytochrome b5 heme-binding domain-containing protein</fullName>
    </recommendedName>
</protein>
<accession>A0AAE0GRK1</accession>
<dbReference type="SMART" id="SM00664">
    <property type="entry name" value="DoH"/>
    <property type="match status" value="2"/>
</dbReference>
<dbReference type="Pfam" id="PF03351">
    <property type="entry name" value="DOMON"/>
    <property type="match status" value="2"/>
</dbReference>
<gene>
    <name evidence="15" type="ORF">CYMTET_9400</name>
</gene>
<dbReference type="InterPro" id="IPR010255">
    <property type="entry name" value="Haem_peroxidase_sf"/>
</dbReference>
<dbReference type="SUPFAM" id="SSF55856">
    <property type="entry name" value="Cytochrome b5-like heme/steroid binding domain"/>
    <property type="match status" value="1"/>
</dbReference>
<dbReference type="GO" id="GO:0046872">
    <property type="term" value="F:metal ion binding"/>
    <property type="evidence" value="ECO:0007669"/>
    <property type="project" value="UniProtKB-KW"/>
</dbReference>
<comment type="subcellular location">
    <subcellularLocation>
        <location evidence="1">Membrane</location>
        <topology evidence="1">Multi-pass membrane protein</topology>
    </subcellularLocation>
    <subcellularLocation>
        <location evidence="2">Secreted</location>
    </subcellularLocation>
</comment>
<sequence length="1345" mass="149441">ANFSVANPSWSDEQLYQAARRWNVAQMQAICYYEYLPSLGLRLPAYYHYDPEINPSIDNFFSTVSYRYGHSEVGDLLLRVDDTGKEIREGHLQLFDTFFSPSRAMTSGIEPILRGMATARQEQVDVLYAKAIQHFLFNKEGHAGGDLLTRNIQRARDHGIPDYNTCRVAFGLKRRYSFDEITSDSSVAGVLRTVYRGNIDLVDAYVGGVAEDHVGGSNLGELFYTSMLEQYLRIRDGDRFFFESPEGDLTAAEIDGLRATRLRDLILLNTDVRCLPHNLFLQQPGQDPWADASCVAGGDTGQSEESSDDSGGSGEGIRTQLLKEDYRVSWVSTDLGEGQVEANFSIEVRTEGWVGLGFEAEAGGMLEADIVMGLVDAEGRATAGDYFGLGAGRQPALDTELGGTDDVYGVAGGFDAGTGTTTLNFSRLYATGDLYDRELLTSRPTPVIFSWQADGSDDTALYHGTGTRGRAQLDLEFTEAEQPSSSPPASTEGELPPAPPLTIPTNQVDTTLKSVQLHPDFTLEWALVSEDIMLFRILTPVAGWVSIGFDPSDGGMDDCDMIMAWTGDDGQAEVTDCWSSGYGNPDPDVDVKGTEDIMGIMGTQVNGVYNYTMFRHLDTRDKRDARIEDRTQTLVFAWGTSAEWGYHGNRYGVAKINLLAETIDVDIQSTSRGMIKLHGIIMALFWSVFAPVGIAMPRFFRTWGSWLPVHRLVQIIGFTNTKVNHNSGHSLIAFFVVSTHIPATLIPQVTSRRLRKPPSSQVTSRRCSHHHPPGDLPPPAKATIVPQRGPFRACPPPPRSSASPFSPGLRLVLVKRAPPRRASFSRAVLQSVLQPGRPAEPAPPHEACAAPRHPSSVFSRDSFCVGISGFRLAMGVILGMNMRMKSLRVAHRVVGYMLMGVALYQVLTGMRKFGISETEISLYYVWVTTLAMIWVSTPTSFTRAELEGTMKSAMDGTLEDMRDEDGDDVEKTIVFPYHEFVRLVTEEDSKITIIRGRIVDLGELLGNHPGGDKMLLDIVGRDGSAEYEAHHGGDTTVYQQMKQLVVGAVASEDHDLLTRDGSSAQSKQKDGEKRLNTWQGQTLQWMESIEANYLVLAVVVLSVMITVAAFVSRSENPAYSVLDSTASAFFFVEVMSRFSLYYWVHREIRSLLADRVNCLDLGLVMIDTIMIMVDILVTNLPMGQTLSGVFKSLRGVRVFRMVRIVRSMARLKTYYQHLERRARAMKLKLNRSQWHQATLLDCTPCTMSKNTMYFQLRLNHKETFEQKITFPLHFTLRLPNGSTTAQRPYTPYKPVDQGVVSFMIKRYEGGEFTPFLFNLEPDSMIDIRVCAVPHPPPAPLACNRL</sequence>
<evidence type="ECO:0000256" key="3">
    <source>
        <dbReference type="ARBA" id="ARBA00022525"/>
    </source>
</evidence>
<dbReference type="Proteomes" id="UP001190700">
    <property type="component" value="Unassembled WGS sequence"/>
</dbReference>
<dbReference type="InterPro" id="IPR027359">
    <property type="entry name" value="Volt_channel_dom_sf"/>
</dbReference>
<dbReference type="GO" id="GO:0016020">
    <property type="term" value="C:membrane"/>
    <property type="evidence" value="ECO:0007669"/>
    <property type="project" value="UniProtKB-SubCell"/>
</dbReference>
<evidence type="ECO:0000256" key="2">
    <source>
        <dbReference type="ARBA" id="ARBA00004613"/>
    </source>
</evidence>
<keyword evidence="7 11" id="KW-0472">Membrane</keyword>
<keyword evidence="6" id="KW-0560">Oxidoreductase</keyword>
<feature type="domain" description="DOMON" evidence="13">
    <location>
        <begin position="519"/>
        <end position="639"/>
    </location>
</feature>
<feature type="transmembrane region" description="Helical" evidence="11">
    <location>
        <begin position="922"/>
        <end position="941"/>
    </location>
</feature>
<feature type="transmembrane region" description="Helical" evidence="11">
    <location>
        <begin position="1124"/>
        <end position="1144"/>
    </location>
</feature>
<keyword evidence="8" id="KW-0325">Glycoprotein</keyword>
<feature type="domain" description="DOMON" evidence="13">
    <location>
        <begin position="324"/>
        <end position="452"/>
    </location>
</feature>
<dbReference type="Gene3D" id="3.10.120.10">
    <property type="entry name" value="Cytochrome b5-like heme/steroid binding domain"/>
    <property type="match status" value="1"/>
</dbReference>
<dbReference type="Gene3D" id="1.10.640.10">
    <property type="entry name" value="Haem peroxidase domain superfamily, animal type"/>
    <property type="match status" value="1"/>
</dbReference>
<feature type="transmembrane region" description="Helical" evidence="11">
    <location>
        <begin position="1093"/>
        <end position="1112"/>
    </location>
</feature>
<dbReference type="PROSITE" id="PS50255">
    <property type="entry name" value="CYTOCHROME_B5_2"/>
    <property type="match status" value="1"/>
</dbReference>
<dbReference type="InterPro" id="IPR019791">
    <property type="entry name" value="Haem_peroxidase_animal"/>
</dbReference>
<dbReference type="SUPFAM" id="SSF49344">
    <property type="entry name" value="CBD9-like"/>
    <property type="match status" value="1"/>
</dbReference>
<dbReference type="SUPFAM" id="SSF81324">
    <property type="entry name" value="Voltage-gated potassium channels"/>
    <property type="match status" value="1"/>
</dbReference>
<feature type="region of interest" description="Disordered" evidence="10">
    <location>
        <begin position="478"/>
        <end position="502"/>
    </location>
</feature>
<dbReference type="InterPro" id="IPR005821">
    <property type="entry name" value="Ion_trans_dom"/>
</dbReference>
<evidence type="ECO:0000259" key="14">
    <source>
        <dbReference type="PROSITE" id="PS51384"/>
    </source>
</evidence>
<reference evidence="15 16" key="1">
    <citation type="journal article" date="2015" name="Genome Biol. Evol.">
        <title>Comparative Genomics of a Bacterivorous Green Alga Reveals Evolutionary Causalities and Consequences of Phago-Mixotrophic Mode of Nutrition.</title>
        <authorList>
            <person name="Burns J.A."/>
            <person name="Paasch A."/>
            <person name="Narechania A."/>
            <person name="Kim E."/>
        </authorList>
    </citation>
    <scope>NUCLEOTIDE SEQUENCE [LARGE SCALE GENOMIC DNA]</scope>
    <source>
        <strain evidence="15 16">PLY_AMNH</strain>
    </source>
</reference>
<dbReference type="GO" id="GO:0005576">
    <property type="term" value="C:extracellular region"/>
    <property type="evidence" value="ECO:0007669"/>
    <property type="project" value="UniProtKB-SubCell"/>
</dbReference>
<keyword evidence="9" id="KW-0349">Heme</keyword>
<dbReference type="InterPro" id="IPR017938">
    <property type="entry name" value="Riboflavin_synthase-like_b-brl"/>
</dbReference>
<evidence type="ECO:0000256" key="1">
    <source>
        <dbReference type="ARBA" id="ARBA00004141"/>
    </source>
</evidence>
<evidence type="ECO:0000256" key="11">
    <source>
        <dbReference type="SAM" id="Phobius"/>
    </source>
</evidence>
<dbReference type="Pfam" id="PF00970">
    <property type="entry name" value="FAD_binding_6"/>
    <property type="match status" value="1"/>
</dbReference>
<dbReference type="GO" id="GO:0020037">
    <property type="term" value="F:heme binding"/>
    <property type="evidence" value="ECO:0007669"/>
    <property type="project" value="InterPro"/>
</dbReference>
<dbReference type="CDD" id="cd09631">
    <property type="entry name" value="DOMON_DOH"/>
    <property type="match status" value="2"/>
</dbReference>
<evidence type="ECO:0008006" key="17">
    <source>
        <dbReference type="Google" id="ProtNLM"/>
    </source>
</evidence>
<dbReference type="GO" id="GO:0006979">
    <property type="term" value="P:response to oxidative stress"/>
    <property type="evidence" value="ECO:0007669"/>
    <property type="project" value="InterPro"/>
</dbReference>
<evidence type="ECO:0000313" key="16">
    <source>
        <dbReference type="Proteomes" id="UP001190700"/>
    </source>
</evidence>
<evidence type="ECO:0000256" key="7">
    <source>
        <dbReference type="ARBA" id="ARBA00023136"/>
    </source>
</evidence>
<evidence type="ECO:0000259" key="12">
    <source>
        <dbReference type="PROSITE" id="PS50255"/>
    </source>
</evidence>
<evidence type="ECO:0000256" key="10">
    <source>
        <dbReference type="SAM" id="MobiDB-lite"/>
    </source>
</evidence>
<dbReference type="InterPro" id="IPR017927">
    <property type="entry name" value="FAD-bd_FR_type"/>
</dbReference>
<evidence type="ECO:0000313" key="15">
    <source>
        <dbReference type="EMBL" id="KAK3282883.1"/>
    </source>
</evidence>
<proteinExistence type="predicted"/>
<evidence type="ECO:0000259" key="13">
    <source>
        <dbReference type="PROSITE" id="PS50836"/>
    </source>
</evidence>
<dbReference type="EMBL" id="LGRX02003115">
    <property type="protein sequence ID" value="KAK3282883.1"/>
    <property type="molecule type" value="Genomic_DNA"/>
</dbReference>
<evidence type="ECO:0000256" key="5">
    <source>
        <dbReference type="ARBA" id="ARBA00022989"/>
    </source>
</evidence>
<evidence type="ECO:0000256" key="6">
    <source>
        <dbReference type="ARBA" id="ARBA00023002"/>
    </source>
</evidence>
<keyword evidence="4 11" id="KW-0812">Transmembrane</keyword>
<dbReference type="Gene3D" id="2.40.30.10">
    <property type="entry name" value="Translation factors"/>
    <property type="match status" value="1"/>
</dbReference>
<dbReference type="Pfam" id="PF03098">
    <property type="entry name" value="An_peroxidase"/>
    <property type="match status" value="1"/>
</dbReference>
<dbReference type="PROSITE" id="PS50292">
    <property type="entry name" value="PEROXIDASE_3"/>
    <property type="match status" value="1"/>
</dbReference>
<dbReference type="InterPro" id="IPR008333">
    <property type="entry name" value="Cbr1-like_FAD-bd_dom"/>
</dbReference>
<feature type="binding site" description="axial binding residue" evidence="9">
    <location>
        <position position="70"/>
    </location>
    <ligand>
        <name>heme b</name>
        <dbReference type="ChEBI" id="CHEBI:60344"/>
    </ligand>
    <ligandPart>
        <name>Fe</name>
        <dbReference type="ChEBI" id="CHEBI:18248"/>
    </ligandPart>
</feature>
<evidence type="ECO:0000256" key="8">
    <source>
        <dbReference type="ARBA" id="ARBA00023180"/>
    </source>
</evidence>
<dbReference type="SUPFAM" id="SSF63380">
    <property type="entry name" value="Riboflavin synthase domain-like"/>
    <property type="match status" value="1"/>
</dbReference>
<feature type="transmembrane region" description="Helical" evidence="11">
    <location>
        <begin position="677"/>
        <end position="696"/>
    </location>
</feature>
<dbReference type="GO" id="GO:0005216">
    <property type="term" value="F:monoatomic ion channel activity"/>
    <property type="evidence" value="ECO:0007669"/>
    <property type="project" value="InterPro"/>
</dbReference>
<feature type="transmembrane region" description="Helical" evidence="11">
    <location>
        <begin position="889"/>
        <end position="907"/>
    </location>
</feature>
<dbReference type="InterPro" id="IPR036400">
    <property type="entry name" value="Cyt_B5-like_heme/steroid_sf"/>
</dbReference>
<keyword evidence="3" id="KW-0964">Secreted</keyword>
<name>A0AAE0GRK1_9CHLO</name>
<keyword evidence="9" id="KW-0479">Metal-binding</keyword>
<comment type="caution">
    <text evidence="15">The sequence shown here is derived from an EMBL/GenBank/DDBJ whole genome shotgun (WGS) entry which is preliminary data.</text>
</comment>
<keyword evidence="16" id="KW-1185">Reference proteome</keyword>
<dbReference type="SUPFAM" id="SSF48113">
    <property type="entry name" value="Heme-dependent peroxidases"/>
    <property type="match status" value="1"/>
</dbReference>
<dbReference type="InterPro" id="IPR037120">
    <property type="entry name" value="Haem_peroxidase_sf_animal"/>
</dbReference>
<dbReference type="InterPro" id="IPR001199">
    <property type="entry name" value="Cyt_B5-like_heme/steroid-bd"/>
</dbReference>
<feature type="domain" description="FAD-binding FR-type" evidence="14">
    <location>
        <begin position="1232"/>
        <end position="1340"/>
    </location>
</feature>
<dbReference type="PANTHER" id="PTHR11475">
    <property type="entry name" value="OXIDASE/PEROXIDASE"/>
    <property type="match status" value="1"/>
</dbReference>
<feature type="region of interest" description="Disordered" evidence="10">
    <location>
        <begin position="749"/>
        <end position="804"/>
    </location>
</feature>
<dbReference type="PROSITE" id="PS51384">
    <property type="entry name" value="FAD_FR"/>
    <property type="match status" value="1"/>
</dbReference>
<dbReference type="SMART" id="SM01117">
    <property type="entry name" value="Cyt-b5"/>
    <property type="match status" value="1"/>
</dbReference>
<dbReference type="Gene3D" id="1.20.120.350">
    <property type="entry name" value="Voltage-gated potassium channels. Chain C"/>
    <property type="match status" value="1"/>
</dbReference>
<keyword evidence="9" id="KW-0408">Iron</keyword>
<feature type="non-terminal residue" evidence="15">
    <location>
        <position position="1"/>
    </location>
</feature>